<dbReference type="Gene3D" id="3.30.9.10">
    <property type="entry name" value="D-Amino Acid Oxidase, subunit A, domain 2"/>
    <property type="match status" value="1"/>
</dbReference>
<comment type="caution">
    <text evidence="4">The sequence shown here is derived from an EMBL/GenBank/DDBJ whole genome shotgun (WGS) entry which is preliminary data.</text>
</comment>
<dbReference type="Proteomes" id="UP000248311">
    <property type="component" value="Unassembled WGS sequence"/>
</dbReference>
<dbReference type="InterPro" id="IPR036188">
    <property type="entry name" value="FAD/NAD-bd_sf"/>
</dbReference>
<dbReference type="Pfam" id="PF01266">
    <property type="entry name" value="DAO"/>
    <property type="match status" value="1"/>
</dbReference>
<dbReference type="Gene3D" id="3.50.50.60">
    <property type="entry name" value="FAD/NAD(P)-binding domain"/>
    <property type="match status" value="1"/>
</dbReference>
<dbReference type="SUPFAM" id="SSF51905">
    <property type="entry name" value="FAD/NAD(P)-binding domain"/>
    <property type="match status" value="1"/>
</dbReference>
<keyword evidence="2" id="KW-0812">Transmembrane</keyword>
<evidence type="ECO:0000259" key="3">
    <source>
        <dbReference type="Pfam" id="PF01266"/>
    </source>
</evidence>
<evidence type="ECO:0000313" key="5">
    <source>
        <dbReference type="Proteomes" id="UP000248311"/>
    </source>
</evidence>
<dbReference type="RefSeq" id="WP_110814407.1">
    <property type="nucleotide sequence ID" value="NZ_QJTE01000003.1"/>
</dbReference>
<feature type="domain" description="FAD dependent oxidoreductase" evidence="3">
    <location>
        <begin position="9"/>
        <end position="365"/>
    </location>
</feature>
<dbReference type="AlphaFoldDB" id="A0A318SQ93"/>
<dbReference type="PANTHER" id="PTHR13847">
    <property type="entry name" value="SARCOSINE DEHYDROGENASE-RELATED"/>
    <property type="match status" value="1"/>
</dbReference>
<dbReference type="PANTHER" id="PTHR13847:SF287">
    <property type="entry name" value="FAD-DEPENDENT OXIDOREDUCTASE DOMAIN-CONTAINING PROTEIN 1"/>
    <property type="match status" value="1"/>
</dbReference>
<accession>A0A318SQ93</accession>
<keyword evidence="2" id="KW-0472">Membrane</keyword>
<evidence type="ECO:0000256" key="2">
    <source>
        <dbReference type="SAM" id="Phobius"/>
    </source>
</evidence>
<feature type="transmembrane region" description="Helical" evidence="2">
    <location>
        <begin position="6"/>
        <end position="27"/>
    </location>
</feature>
<protein>
    <submittedName>
        <fullName evidence="4">Glycine/D-amino acid oxidase-like deaminating enzyme</fullName>
    </submittedName>
</protein>
<evidence type="ECO:0000313" key="4">
    <source>
        <dbReference type="EMBL" id="PYE83853.1"/>
    </source>
</evidence>
<dbReference type="GO" id="GO:0005737">
    <property type="term" value="C:cytoplasm"/>
    <property type="evidence" value="ECO:0007669"/>
    <property type="project" value="TreeGrafter"/>
</dbReference>
<reference evidence="4 5" key="1">
    <citation type="submission" date="2018-06" db="EMBL/GenBank/DDBJ databases">
        <title>Genomic Encyclopedia of Type Strains, Phase III (KMG-III): the genomes of soil and plant-associated and newly described type strains.</title>
        <authorList>
            <person name="Whitman W."/>
        </authorList>
    </citation>
    <scope>NUCLEOTIDE SEQUENCE [LARGE SCALE GENOMIC DNA]</scope>
    <source>
        <strain evidence="4 5">CECT 9025</strain>
    </source>
</reference>
<keyword evidence="5" id="KW-1185">Reference proteome</keyword>
<dbReference type="GO" id="GO:0016491">
    <property type="term" value="F:oxidoreductase activity"/>
    <property type="evidence" value="ECO:0007669"/>
    <property type="project" value="UniProtKB-KW"/>
</dbReference>
<evidence type="ECO:0000256" key="1">
    <source>
        <dbReference type="ARBA" id="ARBA00023002"/>
    </source>
</evidence>
<proteinExistence type="predicted"/>
<sequence length="396" mass="42961">MTAAHSSYDVVIIGGAMTGSAVAWWLARDPDFQSRILVVERDPSFEFASTSHTNSCIRQQFGSEINTRISLFGAAFIRSFRDWAQDEDAPEIALEGFGYMYLARTAQAEAQLRAAQAMQAACGAGTRLLTPDEIAARFSFYALDDVRLASHNPGDEGYFDGGTLNSEFRRLGRRLGVERIAGEVAGIEQADGRVTHVVLADGTRIAAGWVVNAAGPRAAQIAAMAGVPIPVVPRRRFTFVFEAAEPLPTPLPLTVDFSGVHVRSDGALYMAGCPPLQDDDAAFDDFRMDHDLWEEVVWPAVATRIPAFERVKLRQSWCGHYAMNTLDRNAILGPALGLPNFLQANGFSGHGLQQAPAVGRGIAEWILHGGWRSLDLTPLGAWRISANAPLPEVAVI</sequence>
<organism evidence="4 5">
    <name type="scientific">Pseudoroseicyclus aestuarii</name>
    <dbReference type="NCBI Taxonomy" id="1795041"/>
    <lineage>
        <taxon>Bacteria</taxon>
        <taxon>Pseudomonadati</taxon>
        <taxon>Pseudomonadota</taxon>
        <taxon>Alphaproteobacteria</taxon>
        <taxon>Rhodobacterales</taxon>
        <taxon>Paracoccaceae</taxon>
        <taxon>Pseudoroseicyclus</taxon>
    </lineage>
</organism>
<dbReference type="OrthoDB" id="9806452at2"/>
<name>A0A318SQ93_9RHOB</name>
<gene>
    <name evidence="4" type="ORF">DFP88_103214</name>
</gene>
<keyword evidence="2" id="KW-1133">Transmembrane helix</keyword>
<dbReference type="InterPro" id="IPR006076">
    <property type="entry name" value="FAD-dep_OxRdtase"/>
</dbReference>
<dbReference type="GO" id="GO:0032981">
    <property type="term" value="P:mitochondrial respiratory chain complex I assembly"/>
    <property type="evidence" value="ECO:0007669"/>
    <property type="project" value="TreeGrafter"/>
</dbReference>
<keyword evidence="1" id="KW-0560">Oxidoreductase</keyword>
<dbReference type="EMBL" id="QJTE01000003">
    <property type="protein sequence ID" value="PYE83853.1"/>
    <property type="molecule type" value="Genomic_DNA"/>
</dbReference>